<dbReference type="InterPro" id="IPR050194">
    <property type="entry name" value="Glycosyltransferase_grp1"/>
</dbReference>
<dbReference type="PANTHER" id="PTHR45947:SF3">
    <property type="entry name" value="SULFOQUINOVOSYL TRANSFERASE SQD2"/>
    <property type="match status" value="1"/>
</dbReference>
<dbReference type="OrthoDB" id="9802525at2"/>
<evidence type="ECO:0000313" key="1">
    <source>
        <dbReference type="EMBL" id="AUN28918.1"/>
    </source>
</evidence>
<dbReference type="CDD" id="cd03814">
    <property type="entry name" value="GT4-like"/>
    <property type="match status" value="1"/>
</dbReference>
<name>A0A2K9N6Z5_9PROT</name>
<sequence>MKLLIVTDAWHPQVNGVVRTLTTTQAELERLGHKVEVIAPDRFRTIPMPTYPEIRLALAPGRRVRRMIEEAQPDAIHIATEGPLGFAARRYCLKHKLPFTTAYHTRFPEYVRDRAPVPLSLSYAFIRRFHAPAHSVMVATASIEADLERRGFTNIRRWSRGVDTELFRPRDKDLFAHLPRPVFISVGRVAVEKNIEAFLSLELPGSKVVVGDGPQLAELKANYPGVTFVGAKHGEDLARHYAAADVFAFPSRTDTFGLVLLEALASGLPVAAFPVPGPLDVIGDSPAGVLSEDLRAACLQAVSIDPTICRDHALGFSWQSCAQQFLANLRPFTAEGLADQVA</sequence>
<dbReference type="InterPro" id="IPR028098">
    <property type="entry name" value="Glyco_trans_4-like_N"/>
</dbReference>
<keyword evidence="2" id="KW-1185">Reference proteome</keyword>
<reference evidence="1 2" key="1">
    <citation type="submission" date="2017-12" db="EMBL/GenBank/DDBJ databases">
        <title>Genomes of bacteria within cyanobacterial aggregates.</title>
        <authorList>
            <person name="Cai H."/>
        </authorList>
    </citation>
    <scope>NUCLEOTIDE SEQUENCE [LARGE SCALE GENOMIC DNA]</scope>
    <source>
        <strain evidence="1 2">TH16</strain>
    </source>
</reference>
<proteinExistence type="predicted"/>
<dbReference type="AlphaFoldDB" id="A0A2K9N6Z5"/>
<dbReference type="PANTHER" id="PTHR45947">
    <property type="entry name" value="SULFOQUINOVOSYL TRANSFERASE SQD2"/>
    <property type="match status" value="1"/>
</dbReference>
<keyword evidence="1" id="KW-0328">Glycosyltransferase</keyword>
<gene>
    <name evidence="1" type="ORF">C0V82_00600</name>
</gene>
<dbReference type="SUPFAM" id="SSF53756">
    <property type="entry name" value="UDP-Glycosyltransferase/glycogen phosphorylase"/>
    <property type="match status" value="1"/>
</dbReference>
<dbReference type="Pfam" id="PF13439">
    <property type="entry name" value="Glyco_transf_4"/>
    <property type="match status" value="1"/>
</dbReference>
<dbReference type="KEGG" id="ncb:C0V82_00600"/>
<evidence type="ECO:0000313" key="2">
    <source>
        <dbReference type="Proteomes" id="UP000234752"/>
    </source>
</evidence>
<accession>A0A2K9N6Z5</accession>
<protein>
    <submittedName>
        <fullName evidence="1">Alpha-mannosyltransferase</fullName>
    </submittedName>
</protein>
<dbReference type="Proteomes" id="UP000234752">
    <property type="component" value="Chromosome eg_1"/>
</dbReference>
<dbReference type="RefSeq" id="WP_102110675.1">
    <property type="nucleotide sequence ID" value="NZ_BMGN01000005.1"/>
</dbReference>
<keyword evidence="1" id="KW-0808">Transferase</keyword>
<dbReference type="GO" id="GO:0016757">
    <property type="term" value="F:glycosyltransferase activity"/>
    <property type="evidence" value="ECO:0007669"/>
    <property type="project" value="UniProtKB-KW"/>
</dbReference>
<dbReference type="Gene3D" id="3.40.50.2000">
    <property type="entry name" value="Glycogen Phosphorylase B"/>
    <property type="match status" value="2"/>
</dbReference>
<organism evidence="1 2">
    <name type="scientific">Niveispirillum cyanobacteriorum</name>
    <dbReference type="NCBI Taxonomy" id="1612173"/>
    <lineage>
        <taxon>Bacteria</taxon>
        <taxon>Pseudomonadati</taxon>
        <taxon>Pseudomonadota</taxon>
        <taxon>Alphaproteobacteria</taxon>
        <taxon>Rhodospirillales</taxon>
        <taxon>Azospirillaceae</taxon>
        <taxon>Niveispirillum</taxon>
    </lineage>
</organism>
<dbReference type="Pfam" id="PF13692">
    <property type="entry name" value="Glyco_trans_1_4"/>
    <property type="match status" value="1"/>
</dbReference>
<dbReference type="EMBL" id="CP025611">
    <property type="protein sequence ID" value="AUN28918.1"/>
    <property type="molecule type" value="Genomic_DNA"/>
</dbReference>